<dbReference type="PANTHER" id="PTHR33573:SF46">
    <property type="entry name" value="CASP-LIKE PROTEIN 2A1"/>
    <property type="match status" value="1"/>
</dbReference>
<dbReference type="AlphaFoldDB" id="A0A8J5KLY9"/>
<comment type="similarity">
    <text evidence="2 8">Belongs to the Casparian strip membrane proteins (CASP) family.</text>
</comment>
<keyword evidence="5 8" id="KW-0812">Transmembrane</keyword>
<evidence type="ECO:0000313" key="10">
    <source>
        <dbReference type="EMBL" id="KAG6484127.1"/>
    </source>
</evidence>
<evidence type="ECO:0000256" key="6">
    <source>
        <dbReference type="ARBA" id="ARBA00022989"/>
    </source>
</evidence>
<organism evidence="10 11">
    <name type="scientific">Zingiber officinale</name>
    <name type="common">Ginger</name>
    <name type="synonym">Amomum zingiber</name>
    <dbReference type="NCBI Taxonomy" id="94328"/>
    <lineage>
        <taxon>Eukaryota</taxon>
        <taxon>Viridiplantae</taxon>
        <taxon>Streptophyta</taxon>
        <taxon>Embryophyta</taxon>
        <taxon>Tracheophyta</taxon>
        <taxon>Spermatophyta</taxon>
        <taxon>Magnoliopsida</taxon>
        <taxon>Liliopsida</taxon>
        <taxon>Zingiberales</taxon>
        <taxon>Zingiberaceae</taxon>
        <taxon>Zingiber</taxon>
    </lineage>
</organism>
<feature type="transmembrane region" description="Helical" evidence="8">
    <location>
        <begin position="43"/>
        <end position="63"/>
    </location>
</feature>
<dbReference type="PANTHER" id="PTHR33573">
    <property type="entry name" value="CASP-LIKE PROTEIN 4A4"/>
    <property type="match status" value="1"/>
</dbReference>
<keyword evidence="4 8" id="KW-1003">Cell membrane</keyword>
<dbReference type="EMBL" id="JACMSC010000016">
    <property type="protein sequence ID" value="KAG6484127.1"/>
    <property type="molecule type" value="Genomic_DNA"/>
</dbReference>
<evidence type="ECO:0000256" key="1">
    <source>
        <dbReference type="ARBA" id="ARBA00004651"/>
    </source>
</evidence>
<evidence type="ECO:0000256" key="7">
    <source>
        <dbReference type="ARBA" id="ARBA00023136"/>
    </source>
</evidence>
<feature type="domain" description="Casparian strip membrane protein" evidence="9">
    <location>
        <begin position="30"/>
        <end position="97"/>
    </location>
</feature>
<gene>
    <name evidence="10" type="ORF">ZIOFF_060921</name>
</gene>
<evidence type="ECO:0000256" key="3">
    <source>
        <dbReference type="ARBA" id="ARBA00011489"/>
    </source>
</evidence>
<evidence type="ECO:0000256" key="5">
    <source>
        <dbReference type="ARBA" id="ARBA00022692"/>
    </source>
</evidence>
<protein>
    <recommendedName>
        <fullName evidence="8">CASP-like protein</fullName>
    </recommendedName>
</protein>
<sequence length="133" mass="14485">MARCSTPPSLVRRLCLLMDRLPSGPGKTELSTLLHFNATNNQLMTYIILVAGTVSTEILYLAYKGDVNVTWSEACSVLDTFCRRATTSVGITFGSTVCYVLLSLVSSYRLFSTFAAPLPFLSSKSQEIAAFPS</sequence>
<accession>A0A8J5KLY9</accession>
<reference evidence="10 11" key="1">
    <citation type="submission" date="2020-08" db="EMBL/GenBank/DDBJ databases">
        <title>Plant Genome Project.</title>
        <authorList>
            <person name="Zhang R.-G."/>
        </authorList>
    </citation>
    <scope>NUCLEOTIDE SEQUENCE [LARGE SCALE GENOMIC DNA]</scope>
    <source>
        <tissue evidence="10">Rhizome</tissue>
    </source>
</reference>
<dbReference type="InterPro" id="IPR006459">
    <property type="entry name" value="CASP/CASPL"/>
</dbReference>
<evidence type="ECO:0000313" key="11">
    <source>
        <dbReference type="Proteomes" id="UP000734854"/>
    </source>
</evidence>
<comment type="subcellular location">
    <subcellularLocation>
        <location evidence="1 8">Cell membrane</location>
        <topology evidence="1 8">Multi-pass membrane protein</topology>
    </subcellularLocation>
</comment>
<keyword evidence="11" id="KW-1185">Reference proteome</keyword>
<evidence type="ECO:0000259" key="9">
    <source>
        <dbReference type="Pfam" id="PF04535"/>
    </source>
</evidence>
<keyword evidence="6 8" id="KW-1133">Transmembrane helix</keyword>
<evidence type="ECO:0000256" key="8">
    <source>
        <dbReference type="RuleBase" id="RU361233"/>
    </source>
</evidence>
<dbReference type="Proteomes" id="UP000734854">
    <property type="component" value="Unassembled WGS sequence"/>
</dbReference>
<comment type="caution">
    <text evidence="10">The sequence shown here is derived from an EMBL/GenBank/DDBJ whole genome shotgun (WGS) entry which is preliminary data.</text>
</comment>
<proteinExistence type="inferred from homology"/>
<dbReference type="GO" id="GO:0005886">
    <property type="term" value="C:plasma membrane"/>
    <property type="evidence" value="ECO:0007669"/>
    <property type="project" value="UniProtKB-SubCell"/>
</dbReference>
<name>A0A8J5KLY9_ZINOF</name>
<dbReference type="Pfam" id="PF04535">
    <property type="entry name" value="CASP_dom"/>
    <property type="match status" value="1"/>
</dbReference>
<evidence type="ECO:0000256" key="4">
    <source>
        <dbReference type="ARBA" id="ARBA00022475"/>
    </source>
</evidence>
<keyword evidence="7 8" id="KW-0472">Membrane</keyword>
<dbReference type="NCBIfam" id="TIGR01569">
    <property type="entry name" value="A_tha_TIGR01569"/>
    <property type="match status" value="1"/>
</dbReference>
<comment type="subunit">
    <text evidence="3 8">Homodimer and heterodimers.</text>
</comment>
<comment type="caution">
    <text evidence="8">Lacks conserved residue(s) required for the propagation of feature annotation.</text>
</comment>
<evidence type="ECO:0000256" key="2">
    <source>
        <dbReference type="ARBA" id="ARBA00007651"/>
    </source>
</evidence>
<dbReference type="InterPro" id="IPR006702">
    <property type="entry name" value="CASP_dom"/>
</dbReference>